<dbReference type="InterPro" id="IPR003918">
    <property type="entry name" value="NADH_UbQ_OxRdtase"/>
</dbReference>
<evidence type="ECO:0000256" key="3">
    <source>
        <dbReference type="ARBA" id="ARBA00022475"/>
    </source>
</evidence>
<feature type="transmembrane region" description="Helical" evidence="8">
    <location>
        <begin position="213"/>
        <end position="236"/>
    </location>
</feature>
<dbReference type="Proteomes" id="UP001604002">
    <property type="component" value="Unassembled WGS sequence"/>
</dbReference>
<gene>
    <name evidence="10" type="ORF">V5F32_22490</name>
</gene>
<keyword evidence="6 8" id="KW-0472">Membrane</keyword>
<dbReference type="Pfam" id="PF00361">
    <property type="entry name" value="Proton_antipo_M"/>
    <property type="match status" value="1"/>
</dbReference>
<feature type="transmembrane region" description="Helical" evidence="8">
    <location>
        <begin position="309"/>
        <end position="327"/>
    </location>
</feature>
<keyword evidence="3" id="KW-1003">Cell membrane</keyword>
<feature type="transmembrane region" description="Helical" evidence="8">
    <location>
        <begin position="281"/>
        <end position="302"/>
    </location>
</feature>
<evidence type="ECO:0000256" key="6">
    <source>
        <dbReference type="ARBA" id="ARBA00023136"/>
    </source>
</evidence>
<evidence type="ECO:0000259" key="9">
    <source>
        <dbReference type="Pfam" id="PF00361"/>
    </source>
</evidence>
<dbReference type="PRINTS" id="PR01437">
    <property type="entry name" value="NUOXDRDTASE4"/>
</dbReference>
<dbReference type="RefSeq" id="WP_393994515.1">
    <property type="nucleotide sequence ID" value="NZ_JBAFVH010000018.1"/>
</dbReference>
<keyword evidence="11" id="KW-1185">Reference proteome</keyword>
<protein>
    <submittedName>
        <fullName evidence="10">Proton-conducting transporter membrane subunit</fullName>
    </submittedName>
</protein>
<comment type="similarity">
    <text evidence="2">Belongs to the CPA3 antiporters (TC 2.A.63) subunit D family.</text>
</comment>
<feature type="domain" description="NADH:quinone oxidoreductase/Mrp antiporter transmembrane" evidence="9">
    <location>
        <begin position="135"/>
        <end position="432"/>
    </location>
</feature>
<comment type="subcellular location">
    <subcellularLocation>
        <location evidence="1">Cell membrane</location>
        <topology evidence="1">Multi-pass membrane protein</topology>
    </subcellularLocation>
    <subcellularLocation>
        <location evidence="7">Membrane</location>
        <topology evidence="7">Multi-pass membrane protein</topology>
    </subcellularLocation>
</comment>
<evidence type="ECO:0000256" key="7">
    <source>
        <dbReference type="RuleBase" id="RU000320"/>
    </source>
</evidence>
<feature type="transmembrane region" description="Helical" evidence="8">
    <location>
        <begin position="75"/>
        <end position="95"/>
    </location>
</feature>
<feature type="transmembrane region" description="Helical" evidence="8">
    <location>
        <begin position="379"/>
        <end position="400"/>
    </location>
</feature>
<feature type="transmembrane region" description="Helical" evidence="8">
    <location>
        <begin position="347"/>
        <end position="367"/>
    </location>
</feature>
<keyword evidence="4 7" id="KW-0812">Transmembrane</keyword>
<evidence type="ECO:0000256" key="1">
    <source>
        <dbReference type="ARBA" id="ARBA00004651"/>
    </source>
</evidence>
<feature type="transmembrane region" description="Helical" evidence="8">
    <location>
        <begin position="170"/>
        <end position="193"/>
    </location>
</feature>
<feature type="transmembrane region" description="Helical" evidence="8">
    <location>
        <begin position="248"/>
        <end position="269"/>
    </location>
</feature>
<feature type="transmembrane region" description="Helical" evidence="8">
    <location>
        <begin position="420"/>
        <end position="447"/>
    </location>
</feature>
<proteinExistence type="inferred from homology"/>
<name>A0ABW7A4G3_9HYPH</name>
<evidence type="ECO:0000256" key="5">
    <source>
        <dbReference type="ARBA" id="ARBA00022989"/>
    </source>
</evidence>
<dbReference type="PANTHER" id="PTHR42703">
    <property type="entry name" value="NADH DEHYDROGENASE"/>
    <property type="match status" value="1"/>
</dbReference>
<feature type="transmembrane region" description="Helical" evidence="8">
    <location>
        <begin position="116"/>
        <end position="133"/>
    </location>
</feature>
<comment type="caution">
    <text evidence="10">The sequence shown here is derived from an EMBL/GenBank/DDBJ whole genome shotgun (WGS) entry which is preliminary data.</text>
</comment>
<evidence type="ECO:0000256" key="8">
    <source>
        <dbReference type="SAM" id="Phobius"/>
    </source>
</evidence>
<dbReference type="EMBL" id="JBAFVH010000018">
    <property type="protein sequence ID" value="MFG1374956.1"/>
    <property type="molecule type" value="Genomic_DNA"/>
</dbReference>
<organism evidence="10 11">
    <name type="scientific">Xanthobacter oligotrophicus</name>
    <dbReference type="NCBI Taxonomy" id="2607286"/>
    <lineage>
        <taxon>Bacteria</taxon>
        <taxon>Pseudomonadati</taxon>
        <taxon>Pseudomonadota</taxon>
        <taxon>Alphaproteobacteria</taxon>
        <taxon>Hyphomicrobiales</taxon>
        <taxon>Xanthobacteraceae</taxon>
        <taxon>Xanthobacter</taxon>
    </lineage>
</organism>
<evidence type="ECO:0000313" key="10">
    <source>
        <dbReference type="EMBL" id="MFG1374956.1"/>
    </source>
</evidence>
<evidence type="ECO:0000256" key="2">
    <source>
        <dbReference type="ARBA" id="ARBA00005346"/>
    </source>
</evidence>
<dbReference type="InterPro" id="IPR050586">
    <property type="entry name" value="CPA3_Na-H_Antiporter_D"/>
</dbReference>
<keyword evidence="5 8" id="KW-1133">Transmembrane helix</keyword>
<accession>A0ABW7A4G3</accession>
<dbReference type="InterPro" id="IPR001750">
    <property type="entry name" value="ND/Mrp_TM"/>
</dbReference>
<evidence type="ECO:0000256" key="4">
    <source>
        <dbReference type="ARBA" id="ARBA00022692"/>
    </source>
</evidence>
<feature type="transmembrane region" description="Helical" evidence="8">
    <location>
        <begin position="468"/>
        <end position="489"/>
    </location>
</feature>
<dbReference type="PANTHER" id="PTHR42703:SF1">
    <property type="entry name" value="NA(+)_H(+) ANTIPORTER SUBUNIT D1"/>
    <property type="match status" value="1"/>
</dbReference>
<feature type="transmembrane region" description="Helical" evidence="8">
    <location>
        <begin position="139"/>
        <end position="158"/>
    </location>
</feature>
<evidence type="ECO:0000313" key="11">
    <source>
        <dbReference type="Proteomes" id="UP001604002"/>
    </source>
</evidence>
<reference evidence="10 11" key="1">
    <citation type="submission" date="2024-02" db="EMBL/GenBank/DDBJ databases">
        <title>Expansion and revision of Xanthobacter and proposal of Roseixanthobacter gen. nov.</title>
        <authorList>
            <person name="Soltysiak M.P.M."/>
            <person name="Jalihal A."/>
            <person name="Ory A."/>
            <person name="Chrisophersen C."/>
            <person name="Lee A.D."/>
            <person name="Boulton J."/>
            <person name="Springer M."/>
        </authorList>
    </citation>
    <scope>NUCLEOTIDE SEQUENCE [LARGE SCALE GENOMIC DNA]</scope>
    <source>
        <strain evidence="10 11">23A</strain>
    </source>
</reference>
<sequence>MSALLVLAITAPLLGLVPLLLFGPRTGERAALGMLAVNVAITAGIAERVAQGGRALGYFVGGFAPPLGVGLRADGFSAAMMLMAALVLLFTGLFAMTGPGDMTRKVKARGSAGMPATFFILLLSLACALNLAFLAQDLFTLYVALELLTFAAVPLVCLEGKAGQLSAALTYLLFALFGSVLYLLGVVLIYGLFGTLDIAHLAGLMARGAGGWTAAAALALMSAGLMAKAALFPLHLWLPPAHSGAPPAASAVLSAVVIKAPLFLLVRLWSDLAPLPLTQVAGPVFALCGAAAIVFCGVVALAQERLKLLIAYSTAAQIGYLCLMFPLAASGDGPWSALAWTGGTLHLVSHALSKAAMFLAAGLIAETMGHDRLSGLGGVGRLAPVSVAAFGLGGLSLMGLPPSGGFVAKVMLLTSALQQGSWWIATVVLLGGLLAGGYVLRVVVIALQHPDGDAALERGLPDARECRWRALIALALAFGAMLVGFMPLAPLPFLDIGRPLTWTGVMP</sequence>